<evidence type="ECO:0000256" key="1">
    <source>
        <dbReference type="SAM" id="Phobius"/>
    </source>
</evidence>
<feature type="chain" id="PRO_5025610916" description="Protein BatD" evidence="2">
    <location>
        <begin position="40"/>
        <end position="625"/>
    </location>
</feature>
<feature type="signal peptide" evidence="2">
    <location>
        <begin position="1"/>
        <end position="39"/>
    </location>
</feature>
<dbReference type="PANTHER" id="PTHR40940:SF2">
    <property type="entry name" value="BATD"/>
    <property type="match status" value="1"/>
</dbReference>
<keyword evidence="1" id="KW-0472">Membrane</keyword>
<organism evidence="3 4">
    <name type="scientific">Pontiella desulfatans</name>
    <dbReference type="NCBI Taxonomy" id="2750659"/>
    <lineage>
        <taxon>Bacteria</taxon>
        <taxon>Pseudomonadati</taxon>
        <taxon>Kiritimatiellota</taxon>
        <taxon>Kiritimatiellia</taxon>
        <taxon>Kiritimatiellales</taxon>
        <taxon>Pontiellaceae</taxon>
        <taxon>Pontiella</taxon>
    </lineage>
</organism>
<dbReference type="Proteomes" id="UP000366872">
    <property type="component" value="Unassembled WGS sequence"/>
</dbReference>
<dbReference type="RefSeq" id="WP_168442624.1">
    <property type="nucleotide sequence ID" value="NZ_CAAHFG010000004.1"/>
</dbReference>
<dbReference type="InterPro" id="IPR025738">
    <property type="entry name" value="BatD"/>
</dbReference>
<evidence type="ECO:0000313" key="3">
    <source>
        <dbReference type="EMBL" id="VGO16824.1"/>
    </source>
</evidence>
<evidence type="ECO:0008006" key="5">
    <source>
        <dbReference type="Google" id="ProtNLM"/>
    </source>
</evidence>
<reference evidence="3 4" key="1">
    <citation type="submission" date="2019-04" db="EMBL/GenBank/DDBJ databases">
        <authorList>
            <person name="Van Vliet M D."/>
        </authorList>
    </citation>
    <scope>NUCLEOTIDE SEQUENCE [LARGE SCALE GENOMIC DNA]</scope>
    <source>
        <strain evidence="3 4">F1</strain>
    </source>
</reference>
<dbReference type="EMBL" id="CAAHFG010000004">
    <property type="protein sequence ID" value="VGO16824.1"/>
    <property type="molecule type" value="Genomic_DNA"/>
</dbReference>
<proteinExistence type="predicted"/>
<dbReference type="AlphaFoldDB" id="A0A6C2UBT5"/>
<keyword evidence="4" id="KW-1185">Reference proteome</keyword>
<accession>A0A6C2UBT5</accession>
<feature type="transmembrane region" description="Helical" evidence="1">
    <location>
        <begin position="474"/>
        <end position="503"/>
    </location>
</feature>
<sequence length="625" mass="70301">MKQRKRRIDCHKRTQRPQSLYMLLFGVFCALSWPTKAGAETNSYAQATATETNVFLGQVFNLDVIVKAGEKPDAPDVGSIADFNATVLDAGKPTSTTNTWLYRFALRAKREGELSVPALRFGSVYTKPVGIRANKPEATDRMRLEQQLSAKAVYVGEPVLLTTTWDSTYQFGAIKAVDFHFPILNDKRFQTLELHEPDKEKQANATGLPVHGTRVLATRNSYQAEGAQHQALSFSKVLIPKKSGTMAIPPATLLCAAEKEKDTNNPKTRRSAFQYPAYFDNTFFDQNVTGQSWTRIFTESEPLELEVKPLPAEGRPDLFNGMVGEYGIEVEAEPTDVRVGEPITLTIKVTATHFMENIFLQPLRYQPYLVNRFEIPTDRSLPQLIGKSKIYTQTIRPLSTSNTEIPPIQLAYFSPASNAYLTAQSATIPIRVSPAEEIGVFGRGNFQNRLRAVEEGIRHNYENPDMLKSKRLPLLGWAHAYAVLGILLLPPLLLGGASLVSLFGEKRHHIHRTAKAARAYKVFRKNAAHIRTHKMKTEIYGDLDRVLRAYLGDRLHLNPGALSFRDAEMRLMDAGADIQTLEELKNLFALCEAYRFTNEYDEQGDSKQIIREANRIVKTVERNLK</sequence>
<gene>
    <name evidence="3" type="ORF">PDESU_05416</name>
</gene>
<protein>
    <recommendedName>
        <fullName evidence="5">Protein BatD</fullName>
    </recommendedName>
</protein>
<keyword evidence="1" id="KW-0812">Transmembrane</keyword>
<dbReference type="Pfam" id="PF13584">
    <property type="entry name" value="BatD"/>
    <property type="match status" value="1"/>
</dbReference>
<evidence type="ECO:0000313" key="4">
    <source>
        <dbReference type="Proteomes" id="UP000366872"/>
    </source>
</evidence>
<name>A0A6C2UBT5_PONDE</name>
<keyword evidence="1" id="KW-1133">Transmembrane helix</keyword>
<evidence type="ECO:0000256" key="2">
    <source>
        <dbReference type="SAM" id="SignalP"/>
    </source>
</evidence>
<keyword evidence="2" id="KW-0732">Signal</keyword>
<dbReference type="PANTHER" id="PTHR40940">
    <property type="entry name" value="PROTEIN BATD-RELATED"/>
    <property type="match status" value="1"/>
</dbReference>